<dbReference type="EMBL" id="JAGSND010000009">
    <property type="protein sequence ID" value="MBR0598878.1"/>
    <property type="molecule type" value="Genomic_DNA"/>
</dbReference>
<dbReference type="InterPro" id="IPR019574">
    <property type="entry name" value="NADH_UbQ_OxRdtase_Gsu_4Fe4S-bd"/>
</dbReference>
<dbReference type="Gene3D" id="3.40.50.1780">
    <property type="match status" value="1"/>
</dbReference>
<dbReference type="Gene3D" id="3.10.20.740">
    <property type="match status" value="1"/>
</dbReference>
<dbReference type="InterPro" id="IPR004108">
    <property type="entry name" value="Fe_hydrogenase_lsu_C"/>
</dbReference>
<dbReference type="AlphaFoldDB" id="A0A8J7W4B5"/>
<dbReference type="InterPro" id="IPR003149">
    <property type="entry name" value="Fe_hydrogenase_ssu"/>
</dbReference>
<protein>
    <submittedName>
        <fullName evidence="10">[FeFe] hydrogenase, group A</fullName>
    </submittedName>
</protein>
<dbReference type="PROSITE" id="PS51085">
    <property type="entry name" value="2FE2S_FER_2"/>
    <property type="match status" value="1"/>
</dbReference>
<dbReference type="GO" id="GO:0008137">
    <property type="term" value="F:NADH dehydrogenase (ubiquinone) activity"/>
    <property type="evidence" value="ECO:0007669"/>
    <property type="project" value="InterPro"/>
</dbReference>
<dbReference type="Proteomes" id="UP000675664">
    <property type="component" value="Unassembled WGS sequence"/>
</dbReference>
<dbReference type="InterPro" id="IPR036991">
    <property type="entry name" value="Fe_hydrogenase_ssu_sf"/>
</dbReference>
<dbReference type="FunFam" id="3.30.70.20:FF:000035">
    <property type="entry name" value="Iron hydrogenase 1"/>
    <property type="match status" value="1"/>
</dbReference>
<comment type="cofactor">
    <cofactor evidence="1">
        <name>[4Fe-4S] cluster</name>
        <dbReference type="ChEBI" id="CHEBI:49883"/>
    </cofactor>
</comment>
<dbReference type="InterPro" id="IPR017900">
    <property type="entry name" value="4Fe4S_Fe_S_CS"/>
</dbReference>
<dbReference type="SUPFAM" id="SSF54292">
    <property type="entry name" value="2Fe-2S ferredoxin-like"/>
    <property type="match status" value="1"/>
</dbReference>
<dbReference type="SMART" id="SM00929">
    <property type="entry name" value="NADH-G_4Fe-4S_3"/>
    <property type="match status" value="1"/>
</dbReference>
<dbReference type="GO" id="GO:0016020">
    <property type="term" value="C:membrane"/>
    <property type="evidence" value="ECO:0007669"/>
    <property type="project" value="InterPro"/>
</dbReference>
<evidence type="ECO:0000259" key="8">
    <source>
        <dbReference type="PROSITE" id="PS51379"/>
    </source>
</evidence>
<dbReference type="GO" id="GO:0008901">
    <property type="term" value="F:ferredoxin hydrogenase activity"/>
    <property type="evidence" value="ECO:0007669"/>
    <property type="project" value="InterPro"/>
</dbReference>
<evidence type="ECO:0000259" key="7">
    <source>
        <dbReference type="PROSITE" id="PS51085"/>
    </source>
</evidence>
<evidence type="ECO:0000256" key="2">
    <source>
        <dbReference type="ARBA" id="ARBA00022485"/>
    </source>
</evidence>
<evidence type="ECO:0000259" key="9">
    <source>
        <dbReference type="PROSITE" id="PS51839"/>
    </source>
</evidence>
<keyword evidence="2" id="KW-0004">4Fe-4S</keyword>
<dbReference type="InterPro" id="IPR050340">
    <property type="entry name" value="Cytosolic_Fe-S_CAF"/>
</dbReference>
<feature type="domain" description="4Fe-4S His(Cys)3-ligated-type" evidence="9">
    <location>
        <begin position="74"/>
        <end position="113"/>
    </location>
</feature>
<keyword evidence="4" id="KW-0677">Repeat</keyword>
<dbReference type="NCBIfam" id="TIGR02512">
    <property type="entry name" value="FeFe_hydrog_A"/>
    <property type="match status" value="1"/>
</dbReference>
<name>A0A8J7W4B5_9FIRM</name>
<dbReference type="Gene3D" id="3.30.70.20">
    <property type="match status" value="1"/>
</dbReference>
<dbReference type="Pfam" id="PF13510">
    <property type="entry name" value="Fer2_4"/>
    <property type="match status" value="1"/>
</dbReference>
<gene>
    <name evidence="10" type="ORF">KCX82_13385</name>
</gene>
<dbReference type="Gene3D" id="4.10.260.20">
    <property type="entry name" value="Iron hydrogenase, small subunit"/>
    <property type="match status" value="1"/>
</dbReference>
<feature type="domain" description="4Fe-4S ferredoxin-type" evidence="8">
    <location>
        <begin position="137"/>
        <end position="167"/>
    </location>
</feature>
<evidence type="ECO:0000256" key="4">
    <source>
        <dbReference type="ARBA" id="ARBA00022737"/>
    </source>
</evidence>
<dbReference type="InterPro" id="IPR001041">
    <property type="entry name" value="2Fe-2S_ferredoxin-type"/>
</dbReference>
<reference evidence="10" key="1">
    <citation type="submission" date="2021-04" db="EMBL/GenBank/DDBJ databases">
        <title>Sinoanaerobacter chloroacetimidivorans sp. nov., an obligate anaerobic bacterium isolated from anaerobic sludge.</title>
        <authorList>
            <person name="Bao Y."/>
        </authorList>
    </citation>
    <scope>NUCLEOTIDE SEQUENCE</scope>
    <source>
        <strain evidence="10">BAD-6</strain>
    </source>
</reference>
<dbReference type="InterPro" id="IPR036010">
    <property type="entry name" value="2Fe-2S_ferredoxin-like_sf"/>
</dbReference>
<dbReference type="PROSITE" id="PS51379">
    <property type="entry name" value="4FE4S_FER_2"/>
    <property type="match status" value="2"/>
</dbReference>
<keyword evidence="3" id="KW-0479">Metal-binding</keyword>
<keyword evidence="5" id="KW-0408">Iron</keyword>
<dbReference type="Pfam" id="PF02256">
    <property type="entry name" value="Fe_hyd_SSU"/>
    <property type="match status" value="1"/>
</dbReference>
<evidence type="ECO:0000256" key="3">
    <source>
        <dbReference type="ARBA" id="ARBA00022723"/>
    </source>
</evidence>
<dbReference type="InterPro" id="IPR013352">
    <property type="entry name" value="Fe_hydrogenase_subset"/>
</dbReference>
<feature type="domain" description="2Fe-2S ferredoxin-type" evidence="7">
    <location>
        <begin position="1"/>
        <end position="74"/>
    </location>
</feature>
<dbReference type="Gene3D" id="3.40.950.10">
    <property type="entry name" value="Fe-only Hydrogenase (Larger Subunit), Chain L, domain 3"/>
    <property type="match status" value="1"/>
</dbReference>
<dbReference type="InterPro" id="IPR017896">
    <property type="entry name" value="4Fe4S_Fe-S-bd"/>
</dbReference>
<feature type="domain" description="4Fe-4S ferredoxin-type" evidence="8">
    <location>
        <begin position="180"/>
        <end position="209"/>
    </location>
</feature>
<dbReference type="Pfam" id="PF12838">
    <property type="entry name" value="Fer4_7"/>
    <property type="match status" value="1"/>
</dbReference>
<dbReference type="RefSeq" id="WP_227019134.1">
    <property type="nucleotide sequence ID" value="NZ_JAGSND010000009.1"/>
</dbReference>
<dbReference type="Pfam" id="PF10588">
    <property type="entry name" value="NADH-G_4Fe-4S_3"/>
    <property type="match status" value="1"/>
</dbReference>
<dbReference type="GO" id="GO:0005506">
    <property type="term" value="F:iron ion binding"/>
    <property type="evidence" value="ECO:0007669"/>
    <property type="project" value="InterPro"/>
</dbReference>
<dbReference type="SMART" id="SM00902">
    <property type="entry name" value="Fe_hyd_SSU"/>
    <property type="match status" value="1"/>
</dbReference>
<organism evidence="10 11">
    <name type="scientific">Sinanaerobacter chloroacetimidivorans</name>
    <dbReference type="NCBI Taxonomy" id="2818044"/>
    <lineage>
        <taxon>Bacteria</taxon>
        <taxon>Bacillati</taxon>
        <taxon>Bacillota</taxon>
        <taxon>Clostridia</taxon>
        <taxon>Peptostreptococcales</taxon>
        <taxon>Anaerovoracaceae</taxon>
        <taxon>Sinanaerobacter</taxon>
    </lineage>
</organism>
<dbReference type="SUPFAM" id="SSF53920">
    <property type="entry name" value="Fe-only hydrogenase"/>
    <property type="match status" value="1"/>
</dbReference>
<dbReference type="PROSITE" id="PS00198">
    <property type="entry name" value="4FE4S_FER_1"/>
    <property type="match status" value="1"/>
</dbReference>
<dbReference type="PANTHER" id="PTHR11615">
    <property type="entry name" value="NITRATE, FORMATE, IRON DEHYDROGENASE"/>
    <property type="match status" value="1"/>
</dbReference>
<dbReference type="Pfam" id="PF02906">
    <property type="entry name" value="Fe_hyd_lg_C"/>
    <property type="match status" value="1"/>
</dbReference>
<evidence type="ECO:0000313" key="11">
    <source>
        <dbReference type="Proteomes" id="UP000675664"/>
    </source>
</evidence>
<dbReference type="GO" id="GO:0051539">
    <property type="term" value="F:4 iron, 4 sulfur cluster binding"/>
    <property type="evidence" value="ECO:0007669"/>
    <property type="project" value="UniProtKB-KW"/>
</dbReference>
<dbReference type="CDD" id="cd00207">
    <property type="entry name" value="fer2"/>
    <property type="match status" value="1"/>
</dbReference>
<keyword evidence="6" id="KW-0411">Iron-sulfur</keyword>
<dbReference type="PROSITE" id="PS51839">
    <property type="entry name" value="4FE4S_HC3"/>
    <property type="match status" value="1"/>
</dbReference>
<accession>A0A8J7W4B5</accession>
<comment type="caution">
    <text evidence="10">The sequence shown here is derived from an EMBL/GenBank/DDBJ whole genome shotgun (WGS) entry which is preliminary data.</text>
</comment>
<sequence>MMINGERVPFTNEKNILDVVRKAGIDLPTLCYYSELSVYGACRMCIVEDHRGSIHASCSTPPKNGMEIWTNTPTLQKHRRTLLRLLLASHCRECTTCSKNGNCKLQDLSKRFGIDEVRFDKSEKAFKDEYKIDDSSPSITRNPNKCIHCGDCVRMCSETQNVGAIDFALRGYNLMVCPAFDMPLAETECVNCGQCSAVCPTGAIIIKNDVPAVWKAIHDKKKRVVAQVAPAVRVALGEAFGMKEGENVMPLIVAAMRKIGFDEVYDTSFAADLTVIEETNEFLHKLENGNDLPLFTSCCPAWVKYVENKHPELMSQVSTCKSPQQMFGSLMKAYWKESNPEDDRETVVVSVMPCTAKKAEAGREELKTDGISDVDIVLTTEGLADMIYESGIVFKDLEPEAMDMPFGMYSGAGLIFGVSGGVTEAVIRKVIQDKSHTSINNIKFCGARGLEGTKEFELPLEDGETVLKIAVVSGLGNAEKLIQKIKSKEAFYHFVEVMACPGGCIAGAGQPFGLTDKKKLRAKALYASDKQTQLRHADENPMISSLYEGILKDRSHELLHVHYHK</sequence>
<dbReference type="GO" id="GO:0042773">
    <property type="term" value="P:ATP synthesis coupled electron transport"/>
    <property type="evidence" value="ECO:0007669"/>
    <property type="project" value="InterPro"/>
</dbReference>
<evidence type="ECO:0000313" key="10">
    <source>
        <dbReference type="EMBL" id="MBR0598878.1"/>
    </source>
</evidence>
<dbReference type="PROSITE" id="PS00641">
    <property type="entry name" value="COMPLEX1_75K_1"/>
    <property type="match status" value="1"/>
</dbReference>
<keyword evidence="11" id="KW-1185">Reference proteome</keyword>
<dbReference type="InterPro" id="IPR009016">
    <property type="entry name" value="Fe_hydrogenase"/>
</dbReference>
<proteinExistence type="predicted"/>
<reference evidence="10" key="2">
    <citation type="submission" date="2021-04" db="EMBL/GenBank/DDBJ databases">
        <authorList>
            <person name="Liu J."/>
        </authorList>
    </citation>
    <scope>NUCLEOTIDE SEQUENCE</scope>
    <source>
        <strain evidence="10">BAD-6</strain>
    </source>
</reference>
<evidence type="ECO:0000256" key="6">
    <source>
        <dbReference type="ARBA" id="ARBA00023014"/>
    </source>
</evidence>
<evidence type="ECO:0000256" key="1">
    <source>
        <dbReference type="ARBA" id="ARBA00001966"/>
    </source>
</evidence>
<dbReference type="InterPro" id="IPR000283">
    <property type="entry name" value="NADH_UbQ_OxRdtase_75kDa_su_CS"/>
</dbReference>
<dbReference type="SUPFAM" id="SSF54862">
    <property type="entry name" value="4Fe-4S ferredoxins"/>
    <property type="match status" value="1"/>
</dbReference>
<evidence type="ECO:0000256" key="5">
    <source>
        <dbReference type="ARBA" id="ARBA00023004"/>
    </source>
</evidence>